<dbReference type="Proteomes" id="UP000549394">
    <property type="component" value="Unassembled WGS sequence"/>
</dbReference>
<dbReference type="Gene3D" id="2.60.120.260">
    <property type="entry name" value="Galactose-binding domain-like"/>
    <property type="match status" value="2"/>
</dbReference>
<evidence type="ECO:0000313" key="1">
    <source>
        <dbReference type="EMBL" id="CAD5125460.1"/>
    </source>
</evidence>
<dbReference type="InterPro" id="IPR008979">
    <property type="entry name" value="Galactose-bd-like_sf"/>
</dbReference>
<comment type="caution">
    <text evidence="1">The sequence shown here is derived from an EMBL/GenBank/DDBJ whole genome shotgun (WGS) entry which is preliminary data.</text>
</comment>
<keyword evidence="2" id="KW-1185">Reference proteome</keyword>
<proteinExistence type="predicted"/>
<dbReference type="EMBL" id="CAJFCJ010000026">
    <property type="protein sequence ID" value="CAD5125460.1"/>
    <property type="molecule type" value="Genomic_DNA"/>
</dbReference>
<dbReference type="SUPFAM" id="SSF49785">
    <property type="entry name" value="Galactose-binding domain-like"/>
    <property type="match status" value="1"/>
</dbReference>
<dbReference type="AlphaFoldDB" id="A0A7I8WBE7"/>
<protein>
    <submittedName>
        <fullName evidence="1">DgyrCDS13679</fullName>
    </submittedName>
</protein>
<gene>
    <name evidence="1" type="ORF">DGYR_LOCUS12832</name>
</gene>
<reference evidence="1 2" key="1">
    <citation type="submission" date="2020-08" db="EMBL/GenBank/DDBJ databases">
        <authorList>
            <person name="Hejnol A."/>
        </authorList>
    </citation>
    <scope>NUCLEOTIDE SEQUENCE [LARGE SCALE GENOMIC DNA]</scope>
</reference>
<name>A0A7I8WBE7_9ANNE</name>
<dbReference type="SUPFAM" id="SSF57414">
    <property type="entry name" value="Hairpin loop containing domain-like"/>
    <property type="match status" value="1"/>
</dbReference>
<evidence type="ECO:0000313" key="2">
    <source>
        <dbReference type="Proteomes" id="UP000549394"/>
    </source>
</evidence>
<accession>A0A7I8WBE7</accession>
<organism evidence="1 2">
    <name type="scientific">Dimorphilus gyrociliatus</name>
    <dbReference type="NCBI Taxonomy" id="2664684"/>
    <lineage>
        <taxon>Eukaryota</taxon>
        <taxon>Metazoa</taxon>
        <taxon>Spiralia</taxon>
        <taxon>Lophotrochozoa</taxon>
        <taxon>Annelida</taxon>
        <taxon>Polychaeta</taxon>
        <taxon>Polychaeta incertae sedis</taxon>
        <taxon>Dinophilidae</taxon>
        <taxon>Dimorphilus</taxon>
    </lineage>
</organism>
<sequence length="658" mass="74965">MQACEEYFYGASCEKFYRGVKLIEYVSHKHDQKPDVILSYRDCTVWCRKNSFCSGYSYNIATDGQIFCEENGEIIEKQFCPQLYYLRYDCIPESFDAVWNDKSTFWKTVNYDNVKRDINNMIKSDERYRCNSLKYHGRKNIAFLKSVSLTGTSSLNSLFHPHHAVDGVTNTNESFGGCLSVTSTNSVLSIYLGFSTQVHSVAILKNNDNFLPDVRILVNDTTCTDSSYVYQHLQELVFVCNIQNYGSVVSIESAEAFSLCEISVYSYHLNAGKSVFLRTDAFTRPTTNIVLNTIYPVNFAFPSHFLDLEDIFRVVSVTAKLTSSLINEYEVFVTKTLNILNSDKTSCPVNVDTVDCSLDSEGRYISFKPLTSTNHHMHSIEVFGEKITENSPKNLALNMPILQESGKFSPTFAVDGKYETSTELNQDDFISVYLGGRYSVTSFIIFYLNTQNMNITAGVNHQNLYFKEANCLSKQTIVSSNDNNYKMFDCSNPSPIGSVVKGMQITYSNSQSFIATMKFYILKDISQRNDTIELCDVHDTNTGGEILQGSIIQYFCKTTLEGRYFVLDTDERPYIESIIFYAKSYSFRRTGITILNLQTMFVDWFSSTFTNCAKLCFDQRDCRSFSFKWSDTACSISENFLTDNGQRLDSIAIYTLRA</sequence>